<dbReference type="Proteomes" id="UP000003860">
    <property type="component" value="Unassembled WGS sequence"/>
</dbReference>
<feature type="coiled-coil region" evidence="1">
    <location>
        <begin position="520"/>
        <end position="554"/>
    </location>
</feature>
<evidence type="ECO:0000256" key="1">
    <source>
        <dbReference type="SAM" id="Coils"/>
    </source>
</evidence>
<dbReference type="InterPro" id="IPR027417">
    <property type="entry name" value="P-loop_NTPase"/>
</dbReference>
<keyword evidence="4" id="KW-1185">Reference proteome</keyword>
<protein>
    <submittedName>
        <fullName evidence="3">Phage-like protein</fullName>
    </submittedName>
</protein>
<dbReference type="eggNOG" id="COG1196">
    <property type="taxonomic scope" value="Bacteria"/>
</dbReference>
<evidence type="ECO:0000313" key="3">
    <source>
        <dbReference type="EMBL" id="EGD47077.1"/>
    </source>
</evidence>
<dbReference type="EMBL" id="ACXX02000009">
    <property type="protein sequence ID" value="EGD47077.1"/>
    <property type="molecule type" value="Genomic_DNA"/>
</dbReference>
<comment type="caution">
    <text evidence="3">The sequence shown here is derived from an EMBL/GenBank/DDBJ whole genome shotgun (WGS) entry which is preliminary data.</text>
</comment>
<reference evidence="3" key="1">
    <citation type="submission" date="2009-07" db="EMBL/GenBank/DDBJ databases">
        <authorList>
            <consortium name="US DOE Joint Genome Institute (JGI-PGF)"/>
            <person name="Lucas S."/>
            <person name="Copeland A."/>
            <person name="Lapidus A."/>
            <person name="Glavina del Rio T."/>
            <person name="Tice H."/>
            <person name="Bruce D."/>
            <person name="Goodwin L."/>
            <person name="Pitluck S."/>
            <person name="Larimer F."/>
            <person name="Land M.L."/>
            <person name="Mouttaki H."/>
            <person name="He Z."/>
            <person name="Zhou J."/>
            <person name="Hemme C.L."/>
        </authorList>
    </citation>
    <scope>NUCLEOTIDE SEQUENCE</scope>
    <source>
        <strain evidence="3">DSM 2782</strain>
    </source>
</reference>
<dbReference type="SUPFAM" id="SSF52540">
    <property type="entry name" value="P-loop containing nucleoside triphosphate hydrolases"/>
    <property type="match status" value="1"/>
</dbReference>
<dbReference type="Gene3D" id="3.40.50.300">
    <property type="entry name" value="P-loop containing nucleotide triphosphate hydrolases"/>
    <property type="match status" value="1"/>
</dbReference>
<dbReference type="STRING" id="588581.Cpap_1469"/>
<evidence type="ECO:0000313" key="4">
    <source>
        <dbReference type="Proteomes" id="UP000003860"/>
    </source>
</evidence>
<dbReference type="InterPro" id="IPR038729">
    <property type="entry name" value="Rad50/SbcC_AAA"/>
</dbReference>
<feature type="domain" description="Rad50/SbcC-type AAA" evidence="2">
    <location>
        <begin position="33"/>
        <end position="343"/>
    </location>
</feature>
<keyword evidence="1" id="KW-0175">Coiled coil</keyword>
<proteinExistence type="predicted"/>
<sequence length="676" mass="77059">MNCKKYEICRLKYRAKTCEFVKEVRTVRITLKQLIIKNFKGLKEFTLNVDGKNADIYGNNGKGKTTIKDALNWLLFDKDSQNKKDFAIKPQDEAGNAIHFLDTEVEAVMDCDGKEVKLKKTFREKWVKKKRQELQEFSGHETDYWCDDVPLKKGEYTAKIDSLINENLFKLITDPLYFNTQLKWEKKREILFELAGANISDEDVIFSNPDLKDLSVILNGKSIEDYKKIVSARLKAFNEQMTKIPTRIDEVTKSMPVEVDLSEVEKDIQQQQIALQAVEAKLMNFDEAAKEYIEKQQKLSNLKIQLQQREIDLTNAANKAANETILKKNQLQSTISSVKSEIKNLVSDNERYGVEIEDLEKKNSELRNQWIEENAKKFVEPTGLTCPTCSQNLPDDMAGAKTEELRVKFEKQKSATLDLINNSGVPNKKRIETLKELIQKNQESMVVKQGGLDKFTETLNSLPDVQKVDVDLDSDEEYKNISEQIKTLQTELQKPAEDNTSELKQSKAVIESKIAILNQQLGNKDTIDKAKARIEELKQEQKNTAQQIADLQKDEFLIEKFTRSKCNLLEDCINNKFSLVKFKLFDTQINGAVVECCETLINTNGSYVEFNSANNAGRINAGLDIIKVLNGFYNASAPIFIDNAESVVDLAPVNAQVIRLVVSDTDNNLRVEGRDI</sequence>
<gene>
    <name evidence="3" type="ORF">Cpap_1469</name>
</gene>
<feature type="coiled-coil region" evidence="1">
    <location>
        <begin position="261"/>
        <end position="376"/>
    </location>
</feature>
<organism evidence="3 4">
    <name type="scientific">Ruminiclostridium papyrosolvens DSM 2782</name>
    <dbReference type="NCBI Taxonomy" id="588581"/>
    <lineage>
        <taxon>Bacteria</taxon>
        <taxon>Bacillati</taxon>
        <taxon>Bacillota</taxon>
        <taxon>Clostridia</taxon>
        <taxon>Eubacteriales</taxon>
        <taxon>Oscillospiraceae</taxon>
        <taxon>Ruminiclostridium</taxon>
    </lineage>
</organism>
<reference evidence="3" key="2">
    <citation type="submission" date="2011-01" db="EMBL/GenBank/DDBJ databases">
        <title>The Non-contiguous Finished genome of Clostridium papyrosolvens.</title>
        <authorList>
            <person name="Lucas S."/>
            <person name="Copeland A."/>
            <person name="Lapidus A."/>
            <person name="Cheng J.-F."/>
            <person name="Goodwin L."/>
            <person name="Pitluck S."/>
            <person name="Misra M."/>
            <person name="Chertkov O."/>
            <person name="Detter J.C."/>
            <person name="Han C."/>
            <person name="Tapia R."/>
            <person name="Land M."/>
            <person name="Hauser L."/>
            <person name="Kyrpides N."/>
            <person name="Ivanova N."/>
            <person name="Pagani I."/>
            <person name="Mouttaki H."/>
            <person name="He Z."/>
            <person name="Zhou J."/>
            <person name="Hemme C.L."/>
            <person name="Woyke T."/>
        </authorList>
    </citation>
    <scope>NUCLEOTIDE SEQUENCE [LARGE SCALE GENOMIC DNA]</scope>
    <source>
        <strain evidence="3">DSM 2782</strain>
    </source>
</reference>
<dbReference type="AlphaFoldDB" id="F1TEB1"/>
<evidence type="ECO:0000259" key="2">
    <source>
        <dbReference type="Pfam" id="PF13476"/>
    </source>
</evidence>
<name>F1TEB1_9FIRM</name>
<accession>F1TEB1</accession>
<dbReference type="Pfam" id="PF13476">
    <property type="entry name" value="AAA_23"/>
    <property type="match status" value="1"/>
</dbReference>